<evidence type="ECO:0000313" key="1">
    <source>
        <dbReference type="EMBL" id="SET77159.1"/>
    </source>
</evidence>
<evidence type="ECO:0000313" key="2">
    <source>
        <dbReference type="Proteomes" id="UP000199361"/>
    </source>
</evidence>
<keyword evidence="2" id="KW-1185">Reference proteome</keyword>
<protein>
    <submittedName>
        <fullName evidence="1">Uncharacterized protein</fullName>
    </submittedName>
</protein>
<organism evidence="1 2">
    <name type="scientific">Nonomuraea wenchangensis</name>
    <dbReference type="NCBI Taxonomy" id="568860"/>
    <lineage>
        <taxon>Bacteria</taxon>
        <taxon>Bacillati</taxon>
        <taxon>Actinomycetota</taxon>
        <taxon>Actinomycetes</taxon>
        <taxon>Streptosporangiales</taxon>
        <taxon>Streptosporangiaceae</taxon>
        <taxon>Nonomuraea</taxon>
    </lineage>
</organism>
<dbReference type="Proteomes" id="UP000199361">
    <property type="component" value="Unassembled WGS sequence"/>
</dbReference>
<dbReference type="AlphaFoldDB" id="A0A1I0H0S6"/>
<gene>
    <name evidence="1" type="ORF">SAMN05421811_10457</name>
</gene>
<accession>A0A1I0H0S6</accession>
<reference evidence="1 2" key="1">
    <citation type="submission" date="2016-10" db="EMBL/GenBank/DDBJ databases">
        <authorList>
            <person name="de Groot N.N."/>
        </authorList>
    </citation>
    <scope>NUCLEOTIDE SEQUENCE [LARGE SCALE GENOMIC DNA]</scope>
    <source>
        <strain evidence="1 2">CGMCC 4.5598</strain>
    </source>
</reference>
<sequence length="159" mass="18440">MLIIENVGPTLARNVRIIANPPFQRTLDRPGEPEFAETLLFTQGIPHLPPGRRLEVFMDLGFRLFATELPRQYEVTVKADGPFGPVEDLSYLIDLNVFTASRINIKTVHQGVQELEKLRHQVEKIAEELSRPRAMEEDAKYQRILEERRRTMSEETRDE</sequence>
<dbReference type="EMBL" id="FOHX01000004">
    <property type="protein sequence ID" value="SET77159.1"/>
    <property type="molecule type" value="Genomic_DNA"/>
</dbReference>
<proteinExistence type="predicted"/>
<name>A0A1I0H0S6_9ACTN</name>